<accession>A0A1H5TY98</accession>
<dbReference type="GO" id="GO:0046872">
    <property type="term" value="F:metal ion binding"/>
    <property type="evidence" value="ECO:0007669"/>
    <property type="project" value="UniProtKB-KW"/>
</dbReference>
<protein>
    <submittedName>
        <fullName evidence="8">Radical SAM superfamily protein</fullName>
    </submittedName>
</protein>
<proteinExistence type="predicted"/>
<dbReference type="RefSeq" id="WP_103895719.1">
    <property type="nucleotide sequence ID" value="NZ_FNUK01000007.1"/>
</dbReference>
<evidence type="ECO:0000256" key="5">
    <source>
        <dbReference type="ARBA" id="ARBA00023004"/>
    </source>
</evidence>
<dbReference type="SMART" id="SM00729">
    <property type="entry name" value="Elp3"/>
    <property type="match status" value="1"/>
</dbReference>
<dbReference type="PANTHER" id="PTHR11135">
    <property type="entry name" value="HISTONE ACETYLTRANSFERASE-RELATED"/>
    <property type="match status" value="1"/>
</dbReference>
<dbReference type="Pfam" id="PF04055">
    <property type="entry name" value="Radical_SAM"/>
    <property type="match status" value="1"/>
</dbReference>
<reference evidence="9" key="1">
    <citation type="submission" date="2016-10" db="EMBL/GenBank/DDBJ databases">
        <authorList>
            <person name="Varghese N."/>
            <person name="Submissions S."/>
        </authorList>
    </citation>
    <scope>NUCLEOTIDE SEQUENCE [LARGE SCALE GENOMIC DNA]</scope>
    <source>
        <strain evidence="9">DSM 5463</strain>
    </source>
</reference>
<dbReference type="InterPro" id="IPR006638">
    <property type="entry name" value="Elp3/MiaA/NifB-like_rSAM"/>
</dbReference>
<dbReference type="InterPro" id="IPR039661">
    <property type="entry name" value="ELP3"/>
</dbReference>
<comment type="cofactor">
    <cofactor evidence="1">
        <name>[4Fe-4S] cluster</name>
        <dbReference type="ChEBI" id="CHEBI:49883"/>
    </cofactor>
</comment>
<keyword evidence="3" id="KW-0949">S-adenosyl-L-methionine</keyword>
<keyword evidence="4" id="KW-0479">Metal-binding</keyword>
<evidence type="ECO:0000256" key="3">
    <source>
        <dbReference type="ARBA" id="ARBA00022691"/>
    </source>
</evidence>
<dbReference type="AlphaFoldDB" id="A0A1H5TY98"/>
<dbReference type="InterPro" id="IPR058240">
    <property type="entry name" value="rSAM_sf"/>
</dbReference>
<gene>
    <name evidence="8" type="ORF">SAMN05660865_00714</name>
</gene>
<dbReference type="PROSITE" id="PS51918">
    <property type="entry name" value="RADICAL_SAM"/>
    <property type="match status" value="1"/>
</dbReference>
<evidence type="ECO:0000256" key="4">
    <source>
        <dbReference type="ARBA" id="ARBA00022723"/>
    </source>
</evidence>
<evidence type="ECO:0000313" key="8">
    <source>
        <dbReference type="EMBL" id="SEF66997.1"/>
    </source>
</evidence>
<keyword evidence="9" id="KW-1185">Reference proteome</keyword>
<dbReference type="EMBL" id="FNUK01000007">
    <property type="protein sequence ID" value="SEF66997.1"/>
    <property type="molecule type" value="Genomic_DNA"/>
</dbReference>
<evidence type="ECO:0000256" key="1">
    <source>
        <dbReference type="ARBA" id="ARBA00001966"/>
    </source>
</evidence>
<organism evidence="8 9">
    <name type="scientific">Caloramator fervidus</name>
    <dbReference type="NCBI Taxonomy" id="29344"/>
    <lineage>
        <taxon>Bacteria</taxon>
        <taxon>Bacillati</taxon>
        <taxon>Bacillota</taxon>
        <taxon>Clostridia</taxon>
        <taxon>Eubacteriales</taxon>
        <taxon>Clostridiaceae</taxon>
        <taxon>Caloramator</taxon>
    </lineage>
</organism>
<dbReference type="SUPFAM" id="SSF102114">
    <property type="entry name" value="Radical SAM enzymes"/>
    <property type="match status" value="1"/>
</dbReference>
<dbReference type="SFLD" id="SFLDG01086">
    <property type="entry name" value="elongater_protein-like"/>
    <property type="match status" value="1"/>
</dbReference>
<dbReference type="Proteomes" id="UP000242850">
    <property type="component" value="Unassembled WGS sequence"/>
</dbReference>
<keyword evidence="6" id="KW-0411">Iron-sulfur</keyword>
<dbReference type="SFLD" id="SFLDS00029">
    <property type="entry name" value="Radical_SAM"/>
    <property type="match status" value="1"/>
</dbReference>
<name>A0A1H5TY98_9CLOT</name>
<dbReference type="GO" id="GO:0005737">
    <property type="term" value="C:cytoplasm"/>
    <property type="evidence" value="ECO:0007669"/>
    <property type="project" value="TreeGrafter"/>
</dbReference>
<keyword evidence="5" id="KW-0408">Iron</keyword>
<dbReference type="InterPro" id="IPR032432">
    <property type="entry name" value="Radical_SAM_C"/>
</dbReference>
<dbReference type="GO" id="GO:0003824">
    <property type="term" value="F:catalytic activity"/>
    <property type="evidence" value="ECO:0007669"/>
    <property type="project" value="InterPro"/>
</dbReference>
<dbReference type="InterPro" id="IPR023404">
    <property type="entry name" value="rSAM_horseshoe"/>
</dbReference>
<sequence length="354" mass="40788">MIRHYIIPIFVPHVGCPHDCIFCNQKKITGNNEIIDYKYVIERAEEYLKTMQRERSIIEISFYGGSFTGIPMNYQNELLSAANKLLKEGKIHSIRLSTRPDYINEFILDNLKKHNVRTIELGVQSLDDDVLVAAERGHTSYDVYNAVSLIKKYGFKLGLQMMIGLPKDSEEKDIQTARKIVDLKPDFVRIYPAVVIKDTEMEHMYRKGKYIPLTIDEAIHITKKVYLIFIKNDIKIIRIGLQASEGIALGKDVVAGPFHPAFRELVESAIMCDMIEYILKQNFEQQKDILIKVNGKSISKLYSNKKFYFSNMLKKLKNKKLVVKIDNTLNDLEVVVEGDLSRKMSIKDYANIVV</sequence>
<keyword evidence="2" id="KW-0004">4Fe-4S</keyword>
<evidence type="ECO:0000313" key="9">
    <source>
        <dbReference type="Proteomes" id="UP000242850"/>
    </source>
</evidence>
<evidence type="ECO:0000259" key="7">
    <source>
        <dbReference type="PROSITE" id="PS51918"/>
    </source>
</evidence>
<evidence type="ECO:0000256" key="6">
    <source>
        <dbReference type="ARBA" id="ARBA00023014"/>
    </source>
</evidence>
<dbReference type="InterPro" id="IPR007197">
    <property type="entry name" value="rSAM"/>
</dbReference>
<dbReference type="Pfam" id="PF16199">
    <property type="entry name" value="Radical_SAM_C"/>
    <property type="match status" value="1"/>
</dbReference>
<dbReference type="CDD" id="cd01335">
    <property type="entry name" value="Radical_SAM"/>
    <property type="match status" value="1"/>
</dbReference>
<dbReference type="Gene3D" id="3.80.30.20">
    <property type="entry name" value="tm_1862 like domain"/>
    <property type="match status" value="1"/>
</dbReference>
<evidence type="ECO:0000256" key="2">
    <source>
        <dbReference type="ARBA" id="ARBA00022485"/>
    </source>
</evidence>
<feature type="domain" description="Radical SAM core" evidence="7">
    <location>
        <begin position="1"/>
        <end position="238"/>
    </location>
</feature>
<dbReference type="GO" id="GO:0002926">
    <property type="term" value="P:tRNA wobble base 5-methoxycarbonylmethyl-2-thiouridinylation"/>
    <property type="evidence" value="ECO:0007669"/>
    <property type="project" value="TreeGrafter"/>
</dbReference>
<dbReference type="SFLD" id="SFLDG01082">
    <property type="entry name" value="B12-binding_domain_containing"/>
    <property type="match status" value="1"/>
</dbReference>
<dbReference type="PANTHER" id="PTHR11135:SF0">
    <property type="entry name" value="ELONGATOR COMPLEX PROTEIN 3"/>
    <property type="match status" value="1"/>
</dbReference>
<dbReference type="GO" id="GO:0051539">
    <property type="term" value="F:4 iron, 4 sulfur cluster binding"/>
    <property type="evidence" value="ECO:0007669"/>
    <property type="project" value="UniProtKB-KW"/>
</dbReference>
<dbReference type="OrthoDB" id="9815044at2"/>
<dbReference type="FunFam" id="3.80.30.20:FF:000016">
    <property type="entry name" value="Oxygen-independent coproporphyrinogen III oxidase"/>
    <property type="match status" value="1"/>
</dbReference>